<evidence type="ECO:0000313" key="9">
    <source>
        <dbReference type="Proteomes" id="UP000467840"/>
    </source>
</evidence>
<dbReference type="InterPro" id="IPR057337">
    <property type="entry name" value="Sororin_C"/>
</dbReference>
<keyword evidence="1" id="KW-0132">Cell division</keyword>
<organism evidence="8 9">
    <name type="scientific">Hevea brasiliensis</name>
    <name type="common">Para rubber tree</name>
    <name type="synonym">Siphonia brasiliensis</name>
    <dbReference type="NCBI Taxonomy" id="3981"/>
    <lineage>
        <taxon>Eukaryota</taxon>
        <taxon>Viridiplantae</taxon>
        <taxon>Streptophyta</taxon>
        <taxon>Embryophyta</taxon>
        <taxon>Tracheophyta</taxon>
        <taxon>Spermatophyta</taxon>
        <taxon>Magnoliopsida</taxon>
        <taxon>eudicotyledons</taxon>
        <taxon>Gunneridae</taxon>
        <taxon>Pentapetalae</taxon>
        <taxon>rosids</taxon>
        <taxon>fabids</taxon>
        <taxon>Malpighiales</taxon>
        <taxon>Euphorbiaceae</taxon>
        <taxon>Crotonoideae</taxon>
        <taxon>Micrandreae</taxon>
        <taxon>Hevea</taxon>
    </lineage>
</organism>
<keyword evidence="2" id="KW-0498">Mitosis</keyword>
<dbReference type="GO" id="GO:0005634">
    <property type="term" value="C:nucleus"/>
    <property type="evidence" value="ECO:0007669"/>
    <property type="project" value="UniProtKB-SubCell"/>
</dbReference>
<feature type="compositionally biased region" description="Polar residues" evidence="6">
    <location>
        <begin position="64"/>
        <end position="94"/>
    </location>
</feature>
<accession>A0A6A6L4V5</accession>
<keyword evidence="4" id="KW-0131">Cell cycle</keyword>
<reference evidence="8 9" key="1">
    <citation type="journal article" date="2020" name="Mol. Plant">
        <title>The Chromosome-Based Rubber Tree Genome Provides New Insights into Spurge Genome Evolution and Rubber Biosynthesis.</title>
        <authorList>
            <person name="Liu J."/>
            <person name="Shi C."/>
            <person name="Shi C.C."/>
            <person name="Li W."/>
            <person name="Zhang Q.J."/>
            <person name="Zhang Y."/>
            <person name="Li K."/>
            <person name="Lu H.F."/>
            <person name="Shi C."/>
            <person name="Zhu S.T."/>
            <person name="Xiao Z.Y."/>
            <person name="Nan H."/>
            <person name="Yue Y."/>
            <person name="Zhu X.G."/>
            <person name="Wu Y."/>
            <person name="Hong X.N."/>
            <person name="Fan G.Y."/>
            <person name="Tong Y."/>
            <person name="Zhang D."/>
            <person name="Mao C.L."/>
            <person name="Liu Y.L."/>
            <person name="Hao S.J."/>
            <person name="Liu W.Q."/>
            <person name="Lv M.Q."/>
            <person name="Zhang H.B."/>
            <person name="Liu Y."/>
            <person name="Hu-Tang G.R."/>
            <person name="Wang J.P."/>
            <person name="Wang J.H."/>
            <person name="Sun Y.H."/>
            <person name="Ni S.B."/>
            <person name="Chen W.B."/>
            <person name="Zhang X.C."/>
            <person name="Jiao Y.N."/>
            <person name="Eichler E.E."/>
            <person name="Li G.H."/>
            <person name="Liu X."/>
            <person name="Gao L.Z."/>
        </authorList>
    </citation>
    <scope>NUCLEOTIDE SEQUENCE [LARGE SCALE GENOMIC DNA]</scope>
    <source>
        <strain evidence="9">cv. GT1</strain>
        <tissue evidence="8">Leaf</tissue>
    </source>
</reference>
<dbReference type="GO" id="GO:0051301">
    <property type="term" value="P:cell division"/>
    <property type="evidence" value="ECO:0007669"/>
    <property type="project" value="UniProtKB-KW"/>
</dbReference>
<dbReference type="Pfam" id="PF25220">
    <property type="entry name" value="Sororin_C"/>
    <property type="match status" value="1"/>
</dbReference>
<proteinExistence type="inferred from homology"/>
<feature type="compositionally biased region" description="Low complexity" evidence="6">
    <location>
        <begin position="49"/>
        <end position="63"/>
    </location>
</feature>
<evidence type="ECO:0000256" key="2">
    <source>
        <dbReference type="ARBA" id="ARBA00022776"/>
    </source>
</evidence>
<gene>
    <name evidence="8" type="ORF">GH714_037868</name>
</gene>
<dbReference type="PANTHER" id="PTHR35740">
    <property type="entry name" value="OS12G0111700 PROTEIN"/>
    <property type="match status" value="1"/>
</dbReference>
<keyword evidence="3" id="KW-0539">Nucleus</keyword>
<dbReference type="AlphaFoldDB" id="A0A6A6L4V5"/>
<feature type="domain" description="Sororin C-terminal region" evidence="7">
    <location>
        <begin position="174"/>
        <end position="197"/>
    </location>
</feature>
<evidence type="ECO:0000256" key="1">
    <source>
        <dbReference type="ARBA" id="ARBA00022618"/>
    </source>
</evidence>
<dbReference type="Proteomes" id="UP000467840">
    <property type="component" value="Chromosome 7"/>
</dbReference>
<dbReference type="PANTHER" id="PTHR35740:SF1">
    <property type="entry name" value="OS12G0111700 PROTEIN"/>
    <property type="match status" value="1"/>
</dbReference>
<evidence type="ECO:0000256" key="4">
    <source>
        <dbReference type="ARBA" id="ARBA00023306"/>
    </source>
</evidence>
<feature type="compositionally biased region" description="Basic residues" evidence="6">
    <location>
        <begin position="1"/>
        <end position="11"/>
    </location>
</feature>
<comment type="similarity">
    <text evidence="5">Belongs to the sororin family.</text>
</comment>
<keyword evidence="9" id="KW-1185">Reference proteome</keyword>
<evidence type="ECO:0000256" key="5">
    <source>
        <dbReference type="ARBA" id="ARBA00093465"/>
    </source>
</evidence>
<evidence type="ECO:0000256" key="6">
    <source>
        <dbReference type="SAM" id="MobiDB-lite"/>
    </source>
</evidence>
<protein>
    <recommendedName>
        <fullName evidence="7">Sororin C-terminal region domain-containing protein</fullName>
    </recommendedName>
</protein>
<dbReference type="EMBL" id="JAAGAX010000013">
    <property type="protein sequence ID" value="KAF2296420.1"/>
    <property type="molecule type" value="Genomic_DNA"/>
</dbReference>
<evidence type="ECO:0000259" key="7">
    <source>
        <dbReference type="Pfam" id="PF25220"/>
    </source>
</evidence>
<evidence type="ECO:0000256" key="3">
    <source>
        <dbReference type="ARBA" id="ARBA00023242"/>
    </source>
</evidence>
<evidence type="ECO:0000313" key="8">
    <source>
        <dbReference type="EMBL" id="KAF2296420.1"/>
    </source>
</evidence>
<name>A0A6A6L4V5_HEVBR</name>
<feature type="region of interest" description="Disordered" evidence="6">
    <location>
        <begin position="1"/>
        <end position="102"/>
    </location>
</feature>
<sequence length="206" mass="22480">MEAKRSRRSSRKPLSDCTNSINSINPSQSSSTSAKNSSSIIKPSKFLPTTTETQKKSTTGCTTQNDNALLNPSTVSLPTASTPPRAQKPSSLAGTPSHKVSEPCSVYSRRLSVDKRKSKGKAVAVPMSCFPAVKTQFTRDEMNEGGVAKLSKSCTMPCKKKRCQTEKDIANYALPQDFIEQQRAYFAEIDAFELSEEEVTSVDDLD</sequence>
<feature type="compositionally biased region" description="Low complexity" evidence="6">
    <location>
        <begin position="18"/>
        <end position="39"/>
    </location>
</feature>
<comment type="caution">
    <text evidence="8">The sequence shown here is derived from an EMBL/GenBank/DDBJ whole genome shotgun (WGS) entry which is preliminary data.</text>
</comment>